<reference evidence="1" key="2">
    <citation type="submission" date="2021-01" db="EMBL/GenBank/DDBJ databases">
        <authorList>
            <person name="Schikora-Tamarit M.A."/>
        </authorList>
    </citation>
    <scope>NUCLEOTIDE SEQUENCE</scope>
    <source>
        <strain evidence="1">CBS2887</strain>
    </source>
</reference>
<dbReference type="OrthoDB" id="2017405at2759"/>
<dbReference type="EMBL" id="JAEUBG010002125">
    <property type="protein sequence ID" value="KAH3685157.1"/>
    <property type="molecule type" value="Genomic_DNA"/>
</dbReference>
<keyword evidence="2" id="KW-1185">Reference proteome</keyword>
<comment type="caution">
    <text evidence="1">The sequence shown here is derived from an EMBL/GenBank/DDBJ whole genome shotgun (WGS) entry which is preliminary data.</text>
</comment>
<dbReference type="Proteomes" id="UP000774326">
    <property type="component" value="Unassembled WGS sequence"/>
</dbReference>
<dbReference type="AlphaFoldDB" id="A0A9P8Q6C6"/>
<gene>
    <name evidence="1" type="ORF">WICPIJ_003874</name>
</gene>
<accession>A0A9P8Q6C6</accession>
<dbReference type="InterPro" id="IPR019651">
    <property type="entry name" value="Glutamate_DH_NAD-spec"/>
</dbReference>
<dbReference type="Pfam" id="PF10712">
    <property type="entry name" value="NAD-GH"/>
    <property type="match status" value="2"/>
</dbReference>
<proteinExistence type="predicted"/>
<name>A0A9P8Q6C6_WICPI</name>
<sequence>MAADNLVLSSSATLEVKFSSEVVFFKEKATLFKGRDVQDTVGVDVEGDFDLWDTSWGWWDAGQFKLTQQVVVLGSGSFTFKDLDQDTWLVVGQVLGLGRSVTGQDGGLDSGTVGNSFIWVDGSVWFLTVEEFRDKLLNLWDSGGTTNQDDFVDLGLVQRGVSQDLFNWVQGGSE</sequence>
<evidence type="ECO:0000313" key="1">
    <source>
        <dbReference type="EMBL" id="KAH3685157.1"/>
    </source>
</evidence>
<protein>
    <submittedName>
        <fullName evidence="1">Uncharacterized protein</fullName>
    </submittedName>
</protein>
<organism evidence="1 2">
    <name type="scientific">Wickerhamomyces pijperi</name>
    <name type="common">Yeast</name>
    <name type="synonym">Pichia pijperi</name>
    <dbReference type="NCBI Taxonomy" id="599730"/>
    <lineage>
        <taxon>Eukaryota</taxon>
        <taxon>Fungi</taxon>
        <taxon>Dikarya</taxon>
        <taxon>Ascomycota</taxon>
        <taxon>Saccharomycotina</taxon>
        <taxon>Saccharomycetes</taxon>
        <taxon>Phaffomycetales</taxon>
        <taxon>Wickerhamomycetaceae</taxon>
        <taxon>Wickerhamomyces</taxon>
    </lineage>
</organism>
<evidence type="ECO:0000313" key="2">
    <source>
        <dbReference type="Proteomes" id="UP000774326"/>
    </source>
</evidence>
<reference evidence="1" key="1">
    <citation type="journal article" date="2021" name="Open Biol.">
        <title>Shared evolutionary footprints suggest mitochondrial oxidative damage underlies multiple complex I losses in fungi.</title>
        <authorList>
            <person name="Schikora-Tamarit M.A."/>
            <person name="Marcet-Houben M."/>
            <person name="Nosek J."/>
            <person name="Gabaldon T."/>
        </authorList>
    </citation>
    <scope>NUCLEOTIDE SEQUENCE</scope>
    <source>
        <strain evidence="1">CBS2887</strain>
    </source>
</reference>